<gene>
    <name evidence="2" type="ORF">GCM10022394_33610</name>
</gene>
<dbReference type="InterPro" id="IPR000073">
    <property type="entry name" value="AB_hydrolase_1"/>
</dbReference>
<name>A0ABP6WEL3_9GAMM</name>
<keyword evidence="3" id="KW-1185">Reference proteome</keyword>
<organism evidence="2 3">
    <name type="scientific">Zobellella aerophila</name>
    <dbReference type="NCBI Taxonomy" id="870480"/>
    <lineage>
        <taxon>Bacteria</taxon>
        <taxon>Pseudomonadati</taxon>
        <taxon>Pseudomonadota</taxon>
        <taxon>Gammaproteobacteria</taxon>
        <taxon>Aeromonadales</taxon>
        <taxon>Aeromonadaceae</taxon>
        <taxon>Zobellella</taxon>
    </lineage>
</organism>
<reference evidence="3" key="1">
    <citation type="journal article" date="2019" name="Int. J. Syst. Evol. Microbiol.">
        <title>The Global Catalogue of Microorganisms (GCM) 10K type strain sequencing project: providing services to taxonomists for standard genome sequencing and annotation.</title>
        <authorList>
            <consortium name="The Broad Institute Genomics Platform"/>
            <consortium name="The Broad Institute Genome Sequencing Center for Infectious Disease"/>
            <person name="Wu L."/>
            <person name="Ma J."/>
        </authorList>
    </citation>
    <scope>NUCLEOTIDE SEQUENCE [LARGE SCALE GENOMIC DNA]</scope>
    <source>
        <strain evidence="3">JCM 17110</strain>
    </source>
</reference>
<evidence type="ECO:0000313" key="2">
    <source>
        <dbReference type="EMBL" id="GAA3550719.1"/>
    </source>
</evidence>
<comment type="caution">
    <text evidence="2">The sequence shown here is derived from an EMBL/GenBank/DDBJ whole genome shotgun (WGS) entry which is preliminary data.</text>
</comment>
<dbReference type="InterPro" id="IPR029058">
    <property type="entry name" value="AB_hydrolase_fold"/>
</dbReference>
<dbReference type="Gene3D" id="3.40.50.1820">
    <property type="entry name" value="alpha/beta hydrolase"/>
    <property type="match status" value="1"/>
</dbReference>
<dbReference type="PRINTS" id="PR00111">
    <property type="entry name" value="ABHYDROLASE"/>
</dbReference>
<dbReference type="Pfam" id="PF12697">
    <property type="entry name" value="Abhydrolase_6"/>
    <property type="match status" value="1"/>
</dbReference>
<evidence type="ECO:0000313" key="3">
    <source>
        <dbReference type="Proteomes" id="UP001500795"/>
    </source>
</evidence>
<dbReference type="Proteomes" id="UP001500795">
    <property type="component" value="Unassembled WGS sequence"/>
</dbReference>
<dbReference type="EMBL" id="BAABCX010000008">
    <property type="protein sequence ID" value="GAA3550719.1"/>
    <property type="molecule type" value="Genomic_DNA"/>
</dbReference>
<dbReference type="PANTHER" id="PTHR43798">
    <property type="entry name" value="MONOACYLGLYCEROL LIPASE"/>
    <property type="match status" value="1"/>
</dbReference>
<dbReference type="SUPFAM" id="SSF53474">
    <property type="entry name" value="alpha/beta-Hydrolases"/>
    <property type="match status" value="1"/>
</dbReference>
<feature type="domain" description="AB hydrolase-1" evidence="1">
    <location>
        <begin position="24"/>
        <end position="253"/>
    </location>
</feature>
<dbReference type="InterPro" id="IPR050266">
    <property type="entry name" value="AB_hydrolase_sf"/>
</dbReference>
<accession>A0ABP6WEL3</accession>
<sequence>MSFLKIDGRAVGYRLLGDPALPLVVLAHPLGMSQAVWDELLPALLPRYRVLSWDLPGHGSSAAWHGAKITPENLAAELLALVEVAGSERFHFVGTSIGGVIGQQLLSRYSERLLSAILTNTGAVIGTAEAWQTRASAVRERGLGAMAVDIVPRWFGPAACEAQPALLDGWNTIMGRGDANSYALLCEMLGRADFRARLRDHQVPLLLVGGSDDIATPPESLRTLAQCAGADEPVILERIGHVPSVECPAVFAELLVTRVSQPSTMAPLPAGSAHVNRP</sequence>
<dbReference type="RefSeq" id="WP_344960007.1">
    <property type="nucleotide sequence ID" value="NZ_BAABCX010000008.1"/>
</dbReference>
<evidence type="ECO:0000259" key="1">
    <source>
        <dbReference type="Pfam" id="PF12697"/>
    </source>
</evidence>
<protein>
    <recommendedName>
        <fullName evidence="1">AB hydrolase-1 domain-containing protein</fullName>
    </recommendedName>
</protein>
<proteinExistence type="predicted"/>